<organism evidence="2 3">
    <name type="scientific">Glossina brevipalpis</name>
    <dbReference type="NCBI Taxonomy" id="37001"/>
    <lineage>
        <taxon>Eukaryota</taxon>
        <taxon>Metazoa</taxon>
        <taxon>Ecdysozoa</taxon>
        <taxon>Arthropoda</taxon>
        <taxon>Hexapoda</taxon>
        <taxon>Insecta</taxon>
        <taxon>Pterygota</taxon>
        <taxon>Neoptera</taxon>
        <taxon>Endopterygota</taxon>
        <taxon>Diptera</taxon>
        <taxon>Brachycera</taxon>
        <taxon>Muscomorpha</taxon>
        <taxon>Hippoboscoidea</taxon>
        <taxon>Glossinidae</taxon>
        <taxon>Glossina</taxon>
    </lineage>
</organism>
<keyword evidence="1" id="KW-0812">Transmembrane</keyword>
<protein>
    <submittedName>
        <fullName evidence="2">Uncharacterized protein</fullName>
    </submittedName>
</protein>
<accession>A0A1A9WS89</accession>
<keyword evidence="1" id="KW-0472">Membrane</keyword>
<reference evidence="2" key="2">
    <citation type="submission" date="2020-05" db="UniProtKB">
        <authorList>
            <consortium name="EnsemblMetazoa"/>
        </authorList>
    </citation>
    <scope>IDENTIFICATION</scope>
    <source>
        <strain evidence="2">IAEA</strain>
    </source>
</reference>
<dbReference type="EnsemblMetazoa" id="GBRI030199-RA">
    <property type="protein sequence ID" value="GBRI030199-PA"/>
    <property type="gene ID" value="GBRI030199"/>
</dbReference>
<evidence type="ECO:0000313" key="2">
    <source>
        <dbReference type="EnsemblMetazoa" id="GBRI030199-PA"/>
    </source>
</evidence>
<evidence type="ECO:0000313" key="3">
    <source>
        <dbReference type="Proteomes" id="UP000091820"/>
    </source>
</evidence>
<sequence length="217" mass="24941">MNIKARKSVLCSNFCVQRQDFGNQFQGFGMVIDGERLRTAKKRWEISSQKSLEAYVKKSALNENHWQQHSTIDWLTIDSNYPLPLPMPDLKVAALDPIAKKMYCLTLFSSNVSNKLYCILLIRAEELEDLGHADLIFPTLTKLDFIFSCSKPQMCIVSFFHFYCFSIHVLLHLFMTSFYDLGVFATAAVLVSFQFCVDLWLSPLLEKQKCIKNALDS</sequence>
<keyword evidence="1" id="KW-1133">Transmembrane helix</keyword>
<proteinExistence type="predicted"/>
<dbReference type="VEuPathDB" id="VectorBase:GBRI030199"/>
<reference evidence="3" key="1">
    <citation type="submission" date="2014-03" db="EMBL/GenBank/DDBJ databases">
        <authorList>
            <person name="Aksoy S."/>
            <person name="Warren W."/>
            <person name="Wilson R.K."/>
        </authorList>
    </citation>
    <scope>NUCLEOTIDE SEQUENCE [LARGE SCALE GENOMIC DNA]</scope>
    <source>
        <strain evidence="3">IAEA</strain>
    </source>
</reference>
<evidence type="ECO:0000256" key="1">
    <source>
        <dbReference type="SAM" id="Phobius"/>
    </source>
</evidence>
<feature type="transmembrane region" description="Helical" evidence="1">
    <location>
        <begin position="155"/>
        <end position="175"/>
    </location>
</feature>
<dbReference type="Proteomes" id="UP000091820">
    <property type="component" value="Unassembled WGS sequence"/>
</dbReference>
<dbReference type="AlphaFoldDB" id="A0A1A9WS89"/>
<keyword evidence="3" id="KW-1185">Reference proteome</keyword>
<name>A0A1A9WS89_9MUSC</name>
<feature type="transmembrane region" description="Helical" evidence="1">
    <location>
        <begin position="181"/>
        <end position="201"/>
    </location>
</feature>